<organism evidence="2 3">
    <name type="scientific">Eremothecium cymbalariae (strain CBS 270.75 / DBVPG 7215 / KCTC 17166 / NRRL Y-17582)</name>
    <name type="common">Yeast</name>
    <dbReference type="NCBI Taxonomy" id="931890"/>
    <lineage>
        <taxon>Eukaryota</taxon>
        <taxon>Fungi</taxon>
        <taxon>Dikarya</taxon>
        <taxon>Ascomycota</taxon>
        <taxon>Saccharomycotina</taxon>
        <taxon>Saccharomycetes</taxon>
        <taxon>Saccharomycetales</taxon>
        <taxon>Saccharomycetaceae</taxon>
        <taxon>Eremothecium</taxon>
    </lineage>
</organism>
<gene>
    <name evidence="2" type="ordered locus">Ecym_1027</name>
</gene>
<protein>
    <recommendedName>
        <fullName evidence="4">Asp/Glu/hydantoin racemase</fullName>
    </recommendedName>
</protein>
<name>G8JM25_ERECY</name>
<dbReference type="InterPro" id="IPR053714">
    <property type="entry name" value="Iso_Racemase_Enz_sf"/>
</dbReference>
<proteinExistence type="inferred from homology"/>
<dbReference type="HOGENOM" id="CLU_053002_1_0_1"/>
<dbReference type="Gene3D" id="3.40.50.12500">
    <property type="match status" value="1"/>
</dbReference>
<sequence>MKLLIVNPNSSRHITEAIQEHLSEDVLALFESVTFFTGPHESPAQISGTKTSVQSCKACLPLLLKRVPLDGGSAGSSQDGSGEVFYFESFDAVVVACFSDHPLVHELTKRTEQSTPVVSILEGALNYAVSLGKPFSIITSNEEWVQILNLSVPRVLKGYAGHRLWRGTVTSGLDVLQLHDTRNLRRIADVMRRENIERLKSTVVILGCAGFSGLEPALLSHISPPPSERTIILLDSIVATLKYVSARYDKASLCAQTR</sequence>
<keyword evidence="3" id="KW-1185">Reference proteome</keyword>
<dbReference type="KEGG" id="erc:Ecym_1027"/>
<dbReference type="AlphaFoldDB" id="G8JM25"/>
<evidence type="ECO:0008006" key="4">
    <source>
        <dbReference type="Google" id="ProtNLM"/>
    </source>
</evidence>
<dbReference type="RefSeq" id="XP_003644102.1">
    <property type="nucleotide sequence ID" value="XM_003644054.1"/>
</dbReference>
<evidence type="ECO:0000313" key="2">
    <source>
        <dbReference type="EMBL" id="AET37285.1"/>
    </source>
</evidence>
<dbReference type="eggNOG" id="ENOG502RZ0H">
    <property type="taxonomic scope" value="Eukaryota"/>
</dbReference>
<dbReference type="OMA" id="ITSNKEW"/>
<dbReference type="Pfam" id="PF01177">
    <property type="entry name" value="Asp_Glu_race"/>
    <property type="match status" value="1"/>
</dbReference>
<reference evidence="3" key="1">
    <citation type="journal article" date="2012" name="G3 (Bethesda)">
        <title>Pichia sorbitophila, an interspecies yeast hybrid reveals early steps of genome resolution following polyploidization.</title>
        <authorList>
            <person name="Leh Louis V."/>
            <person name="Despons L."/>
            <person name="Friedrich A."/>
            <person name="Martin T."/>
            <person name="Durrens P."/>
            <person name="Casaregola S."/>
            <person name="Neuveglise C."/>
            <person name="Fairhead C."/>
            <person name="Marck C."/>
            <person name="Cruz J.A."/>
            <person name="Straub M.L."/>
            <person name="Kugler V."/>
            <person name="Sacerdot C."/>
            <person name="Uzunov Z."/>
            <person name="Thierry A."/>
            <person name="Weiss S."/>
            <person name="Bleykasten C."/>
            <person name="De Montigny J."/>
            <person name="Jacques N."/>
            <person name="Jung P."/>
            <person name="Lemaire M."/>
            <person name="Mallet S."/>
            <person name="Morel G."/>
            <person name="Richard G.F."/>
            <person name="Sarkar A."/>
            <person name="Savel G."/>
            <person name="Schacherer J."/>
            <person name="Seret M.L."/>
            <person name="Talla E."/>
            <person name="Samson G."/>
            <person name="Jubin C."/>
            <person name="Poulain J."/>
            <person name="Vacherie B."/>
            <person name="Barbe V."/>
            <person name="Pelletier E."/>
            <person name="Sherman D.J."/>
            <person name="Westhof E."/>
            <person name="Weissenbach J."/>
            <person name="Baret P.V."/>
            <person name="Wincker P."/>
            <person name="Gaillardin C."/>
            <person name="Dujon B."/>
            <person name="Souciet J.L."/>
        </authorList>
    </citation>
    <scope>NUCLEOTIDE SEQUENCE [LARGE SCALE GENOMIC DNA]</scope>
    <source>
        <strain evidence="3">CBS 270.75 / DBVPG 7215 / KCTC 17166 / NRRL Y-17582</strain>
    </source>
</reference>
<evidence type="ECO:0000313" key="3">
    <source>
        <dbReference type="Proteomes" id="UP000006790"/>
    </source>
</evidence>
<dbReference type="InterPro" id="IPR015942">
    <property type="entry name" value="Asp/Glu/hydantoin_racemase"/>
</dbReference>
<dbReference type="OrthoDB" id="412018at2759"/>
<dbReference type="GO" id="GO:0047661">
    <property type="term" value="F:amino-acid racemase activity"/>
    <property type="evidence" value="ECO:0007669"/>
    <property type="project" value="InterPro"/>
</dbReference>
<dbReference type="FunCoup" id="G8JM25">
    <property type="interactions" value="47"/>
</dbReference>
<dbReference type="InParanoid" id="G8JM25"/>
<dbReference type="PANTHER" id="PTHR28047:SF5">
    <property type="entry name" value="PROTEIN DCG1"/>
    <property type="match status" value="1"/>
</dbReference>
<dbReference type="InterPro" id="IPR052186">
    <property type="entry name" value="Hydantoin_racemase-like"/>
</dbReference>
<dbReference type="Proteomes" id="UP000006790">
    <property type="component" value="Chromosome 1"/>
</dbReference>
<accession>G8JM25</accession>
<evidence type="ECO:0000256" key="1">
    <source>
        <dbReference type="ARBA" id="ARBA00038414"/>
    </source>
</evidence>
<dbReference type="EMBL" id="CP002497">
    <property type="protein sequence ID" value="AET37285.1"/>
    <property type="molecule type" value="Genomic_DNA"/>
</dbReference>
<dbReference type="GeneID" id="11472975"/>
<comment type="similarity">
    <text evidence="1">Belongs to the HyuE racemase family.</text>
</comment>
<dbReference type="STRING" id="931890.G8JM25"/>
<dbReference type="PANTHER" id="PTHR28047">
    <property type="entry name" value="PROTEIN DCG1"/>
    <property type="match status" value="1"/>
</dbReference>